<feature type="transmembrane region" description="Helical" evidence="1">
    <location>
        <begin position="21"/>
        <end position="45"/>
    </location>
</feature>
<dbReference type="InterPro" id="IPR023393">
    <property type="entry name" value="START-like_dom_sf"/>
</dbReference>
<dbReference type="Proteomes" id="UP000011135">
    <property type="component" value="Unassembled WGS sequence"/>
</dbReference>
<dbReference type="EMBL" id="AMZN01000028">
    <property type="protein sequence ID" value="ELR72057.1"/>
    <property type="molecule type" value="Genomic_DNA"/>
</dbReference>
<reference evidence="2 3" key="1">
    <citation type="submission" date="2012-12" db="EMBL/GenBank/DDBJ databases">
        <title>Genome assembly of Fulvivirga imtechensis AK7.</title>
        <authorList>
            <person name="Nupur N."/>
            <person name="Khatri I."/>
            <person name="Kumar R."/>
            <person name="Subramanian S."/>
            <person name="Pinnaka A."/>
        </authorList>
    </citation>
    <scope>NUCLEOTIDE SEQUENCE [LARGE SCALE GENOMIC DNA]</scope>
    <source>
        <strain evidence="2 3">AK7</strain>
    </source>
</reference>
<dbReference type="SUPFAM" id="SSF55961">
    <property type="entry name" value="Bet v1-like"/>
    <property type="match status" value="1"/>
</dbReference>
<dbReference type="AlphaFoldDB" id="L8JXW8"/>
<accession>L8JXW8</accession>
<keyword evidence="3" id="KW-1185">Reference proteome</keyword>
<dbReference type="RefSeq" id="WP_009579366.1">
    <property type="nucleotide sequence ID" value="NZ_AMZN01000028.1"/>
</dbReference>
<keyword evidence="1" id="KW-1133">Transmembrane helix</keyword>
<comment type="caution">
    <text evidence="2">The sequence shown here is derived from an EMBL/GenBank/DDBJ whole genome shotgun (WGS) entry which is preliminary data.</text>
</comment>
<dbReference type="STRING" id="1237149.C900_01922"/>
<evidence type="ECO:0008006" key="4">
    <source>
        <dbReference type="Google" id="ProtNLM"/>
    </source>
</evidence>
<evidence type="ECO:0000256" key="1">
    <source>
        <dbReference type="SAM" id="Phobius"/>
    </source>
</evidence>
<dbReference type="OrthoDB" id="5734556at2"/>
<evidence type="ECO:0000313" key="2">
    <source>
        <dbReference type="EMBL" id="ELR72057.1"/>
    </source>
</evidence>
<sequence>MNTEMTSEPKQPAKGRRRLFKFFKIFFGVILLLVVAGVVADWIWVRSGDNQWKEVIDRDGVVVHSLKAPGSFVVQLKAKKRMKTNLGGLISAMQDMEAMCSEGCYEAVIVDRVDSPTSQIVYTYSLFDMPFPLTDREWVLENKFRQDPDTREIIYKIDAVPYLVPPKEGFVRITHFNNKWRFIPVGKGEVDVEWYMDMSYGGYVANLFHNLVIPNIMPESMHEIERIVQDEKYQNAKFEFVTEIDEVTAEGDEVVMESTAY</sequence>
<evidence type="ECO:0000313" key="3">
    <source>
        <dbReference type="Proteomes" id="UP000011135"/>
    </source>
</evidence>
<name>L8JXW8_9BACT</name>
<proteinExistence type="predicted"/>
<gene>
    <name evidence="2" type="ORF">C900_01922</name>
</gene>
<keyword evidence="1" id="KW-0472">Membrane</keyword>
<protein>
    <recommendedName>
        <fullName evidence="4">START domain-containing protein</fullName>
    </recommendedName>
</protein>
<dbReference type="eggNOG" id="ENOG503388K">
    <property type="taxonomic scope" value="Bacteria"/>
</dbReference>
<organism evidence="2 3">
    <name type="scientific">Fulvivirga imtechensis AK7</name>
    <dbReference type="NCBI Taxonomy" id="1237149"/>
    <lineage>
        <taxon>Bacteria</taxon>
        <taxon>Pseudomonadati</taxon>
        <taxon>Bacteroidota</taxon>
        <taxon>Cytophagia</taxon>
        <taxon>Cytophagales</taxon>
        <taxon>Fulvivirgaceae</taxon>
        <taxon>Fulvivirga</taxon>
    </lineage>
</organism>
<keyword evidence="1" id="KW-0812">Transmembrane</keyword>
<dbReference type="Gene3D" id="3.30.530.20">
    <property type="match status" value="1"/>
</dbReference>